<proteinExistence type="predicted"/>
<dbReference type="HOGENOM" id="CLU_1511378_0_0_1"/>
<dbReference type="EMBL" id="KI300197">
    <property type="protein sequence ID" value="ERZ96715.1"/>
    <property type="molecule type" value="Genomic_DNA"/>
</dbReference>
<dbReference type="AlphaFoldDB" id="U9SZZ0"/>
<reference evidence="1" key="1">
    <citation type="submission" date="2013-07" db="EMBL/GenBank/DDBJ databases">
        <title>The genome of an arbuscular mycorrhizal fungus provides insights into the evolution of the oldest plant symbiosis.</title>
        <authorList>
            <consortium name="DOE Joint Genome Institute"/>
            <person name="Tisserant E."/>
            <person name="Malbreil M."/>
            <person name="Kuo A."/>
            <person name="Kohler A."/>
            <person name="Symeonidi A."/>
            <person name="Balestrini R."/>
            <person name="Charron P."/>
            <person name="Duensing N."/>
            <person name="Frei-dit-Frey N."/>
            <person name="Gianinazzi-Pearson V."/>
            <person name="Gilbert B."/>
            <person name="Handa Y."/>
            <person name="Hijri M."/>
            <person name="Kaul R."/>
            <person name="Kawaguchi M."/>
            <person name="Krajinski F."/>
            <person name="Lammers P."/>
            <person name="Lapierre D."/>
            <person name="Masclaux F.G."/>
            <person name="Murat C."/>
            <person name="Morin E."/>
            <person name="Ndikumana S."/>
            <person name="Pagni M."/>
            <person name="Petitpierre D."/>
            <person name="Requena N."/>
            <person name="Rosikiewicz P."/>
            <person name="Riley R."/>
            <person name="Saito K."/>
            <person name="San Clemente H."/>
            <person name="Shapiro H."/>
            <person name="van Tuinen D."/>
            <person name="Becard G."/>
            <person name="Bonfante P."/>
            <person name="Paszkowski U."/>
            <person name="Shachar-Hill Y."/>
            <person name="Young J.P."/>
            <person name="Sanders I.R."/>
            <person name="Henrissat B."/>
            <person name="Rensing S.A."/>
            <person name="Grigoriev I.V."/>
            <person name="Corradi N."/>
            <person name="Roux C."/>
            <person name="Martin F."/>
        </authorList>
    </citation>
    <scope>NUCLEOTIDE SEQUENCE</scope>
    <source>
        <strain evidence="1">DAOM 197198</strain>
    </source>
</reference>
<sequence length="178" mass="21635">MDKFPHIDHLRTCRNKRFLVSTISRESRQIYLNCSSKMINRCTSRFIWMYFLTLDHLRSCCCKQLLKQNFCIDDLLEEIGCITINSKELYKKLEIHMDIFPHIDHLRTCRNKQFLISGHALENLEAYHMDIFPHIDHLRTYRNKQLLLRTFSLTMAHVDLNQDSRKLEIFHLRYNMWE</sequence>
<evidence type="ECO:0000313" key="1">
    <source>
        <dbReference type="EMBL" id="ERZ96715.1"/>
    </source>
</evidence>
<accession>U9SZZ0</accession>
<gene>
    <name evidence="1" type="ORF">GLOINDRAFT_89362</name>
</gene>
<name>U9SZZ0_RHIID</name>
<protein>
    <submittedName>
        <fullName evidence="1">Uncharacterized protein</fullName>
    </submittedName>
</protein>
<organism evidence="1">
    <name type="scientific">Rhizophagus irregularis (strain DAOM 181602 / DAOM 197198 / MUCL 43194)</name>
    <name type="common">Arbuscular mycorrhizal fungus</name>
    <name type="synonym">Glomus intraradices</name>
    <dbReference type="NCBI Taxonomy" id="747089"/>
    <lineage>
        <taxon>Eukaryota</taxon>
        <taxon>Fungi</taxon>
        <taxon>Fungi incertae sedis</taxon>
        <taxon>Mucoromycota</taxon>
        <taxon>Glomeromycotina</taxon>
        <taxon>Glomeromycetes</taxon>
        <taxon>Glomerales</taxon>
        <taxon>Glomeraceae</taxon>
        <taxon>Rhizophagus</taxon>
    </lineage>
</organism>